<dbReference type="PANTHER" id="PTHR24104">
    <property type="entry name" value="E3 UBIQUITIN-PROTEIN LIGASE NHLRC1-RELATED"/>
    <property type="match status" value="1"/>
</dbReference>
<dbReference type="Gene3D" id="2.120.10.30">
    <property type="entry name" value="TolB, C-terminal domain"/>
    <property type="match status" value="1"/>
</dbReference>
<evidence type="ECO:0008006" key="4">
    <source>
        <dbReference type="Google" id="ProtNLM"/>
    </source>
</evidence>
<organism evidence="2 3">
    <name type="scientific">Mytilus coruscus</name>
    <name type="common">Sea mussel</name>
    <dbReference type="NCBI Taxonomy" id="42192"/>
    <lineage>
        <taxon>Eukaryota</taxon>
        <taxon>Metazoa</taxon>
        <taxon>Spiralia</taxon>
        <taxon>Lophotrochozoa</taxon>
        <taxon>Mollusca</taxon>
        <taxon>Bivalvia</taxon>
        <taxon>Autobranchia</taxon>
        <taxon>Pteriomorphia</taxon>
        <taxon>Mytilida</taxon>
        <taxon>Mytiloidea</taxon>
        <taxon>Mytilidae</taxon>
        <taxon>Mytilinae</taxon>
        <taxon>Mytilus</taxon>
    </lineage>
</organism>
<dbReference type="SUPFAM" id="SSF101898">
    <property type="entry name" value="NHL repeat"/>
    <property type="match status" value="1"/>
</dbReference>
<dbReference type="GO" id="GO:0061630">
    <property type="term" value="F:ubiquitin protein ligase activity"/>
    <property type="evidence" value="ECO:0007669"/>
    <property type="project" value="TreeGrafter"/>
</dbReference>
<proteinExistence type="predicted"/>
<sequence length="474" mass="53479">MACFPAKHKSCSAFIISLAEAAKNAKSSTGLVGLEHTINNTLENIKKCVNEREAAAKSIEKQEMVIKKIISDTRENINTHLDDLQRKLLNELSSTYTFCKSSYGKFHSQLHKMEKEIERLKEQTSQLKCLASDQHVFLSMHQMTKALNHEIKFLKEVLNSVKNYDIKIEIHQGITSFFENVNCFARTKVDESNVSFQFKDAKIDQAQIPLHTRGFVHDTRLQLLKQFKVKQLGENMNISGYAILANGNLLMADQSGQKVIMEYNEDGHFIRDIPVSAKPYNMIVIDTDRIAVSYGVQKYIEIIDLKNKNVMKKVKLKNYCYGISFSDGKVYVVVRKEGIVVLDMEGTILNTIKFSTGGSVYNITTTKDKIYYTIMAENTVYCCSTYGKEVWNFKGTNSLVVPSGISADRDQNVIVLGLSSNNLLVLQNEGKISKALLTKTDGLDQPSSVCYNKENNMLLVCNQKNGDAFLFSII</sequence>
<dbReference type="InterPro" id="IPR011042">
    <property type="entry name" value="6-blade_b-propeller_TolB-like"/>
</dbReference>
<evidence type="ECO:0000313" key="2">
    <source>
        <dbReference type="EMBL" id="CAC5374799.1"/>
    </source>
</evidence>
<accession>A0A6J8AWY4</accession>
<name>A0A6J8AWY4_MYTCO</name>
<dbReference type="OrthoDB" id="10020332at2759"/>
<evidence type="ECO:0000256" key="1">
    <source>
        <dbReference type="SAM" id="Coils"/>
    </source>
</evidence>
<dbReference type="AlphaFoldDB" id="A0A6J8AWY4"/>
<dbReference type="EMBL" id="CACVKT020002054">
    <property type="protein sequence ID" value="CAC5374799.1"/>
    <property type="molecule type" value="Genomic_DNA"/>
</dbReference>
<dbReference type="GO" id="GO:0000209">
    <property type="term" value="P:protein polyubiquitination"/>
    <property type="evidence" value="ECO:0007669"/>
    <property type="project" value="TreeGrafter"/>
</dbReference>
<dbReference type="GO" id="GO:0008270">
    <property type="term" value="F:zinc ion binding"/>
    <property type="evidence" value="ECO:0007669"/>
    <property type="project" value="UniProtKB-KW"/>
</dbReference>
<feature type="coiled-coil region" evidence="1">
    <location>
        <begin position="103"/>
        <end position="133"/>
    </location>
</feature>
<keyword evidence="3" id="KW-1185">Reference proteome</keyword>
<dbReference type="InterPro" id="IPR050952">
    <property type="entry name" value="TRIM-NHL_E3_ligases"/>
</dbReference>
<dbReference type="Proteomes" id="UP000507470">
    <property type="component" value="Unassembled WGS sequence"/>
</dbReference>
<evidence type="ECO:0000313" key="3">
    <source>
        <dbReference type="Proteomes" id="UP000507470"/>
    </source>
</evidence>
<gene>
    <name evidence="2" type="ORF">MCOR_12062</name>
</gene>
<reference evidence="2 3" key="1">
    <citation type="submission" date="2020-06" db="EMBL/GenBank/DDBJ databases">
        <authorList>
            <person name="Li R."/>
            <person name="Bekaert M."/>
        </authorList>
    </citation>
    <scope>NUCLEOTIDE SEQUENCE [LARGE SCALE GENOMIC DNA]</scope>
    <source>
        <strain evidence="3">wild</strain>
    </source>
</reference>
<keyword evidence="1" id="KW-0175">Coiled coil</keyword>
<dbReference type="GO" id="GO:0043161">
    <property type="term" value="P:proteasome-mediated ubiquitin-dependent protein catabolic process"/>
    <property type="evidence" value="ECO:0007669"/>
    <property type="project" value="TreeGrafter"/>
</dbReference>
<dbReference type="PANTHER" id="PTHR24104:SF25">
    <property type="entry name" value="PROTEIN LIN-41"/>
    <property type="match status" value="1"/>
</dbReference>
<protein>
    <recommendedName>
        <fullName evidence="4">TRIM2_3</fullName>
    </recommendedName>
</protein>